<keyword evidence="2" id="KW-1185">Reference proteome</keyword>
<gene>
    <name evidence="1" type="ORF">ACFFTL_05575</name>
</gene>
<protein>
    <recommendedName>
        <fullName evidence="3">Transposase</fullName>
    </recommendedName>
</protein>
<reference evidence="1 2" key="1">
    <citation type="submission" date="2024-09" db="EMBL/GenBank/DDBJ databases">
        <authorList>
            <person name="Sun Q."/>
            <person name="Mori K."/>
        </authorList>
    </citation>
    <scope>NUCLEOTIDE SEQUENCE [LARGE SCALE GENOMIC DNA]</scope>
    <source>
        <strain evidence="1 2">JCM 3331</strain>
    </source>
</reference>
<dbReference type="Proteomes" id="UP001589710">
    <property type="component" value="Unassembled WGS sequence"/>
</dbReference>
<proteinExistence type="predicted"/>
<evidence type="ECO:0000313" key="1">
    <source>
        <dbReference type="EMBL" id="MFB9571824.1"/>
    </source>
</evidence>
<dbReference type="EMBL" id="JBHMCG010000020">
    <property type="protein sequence ID" value="MFB9571824.1"/>
    <property type="molecule type" value="Genomic_DNA"/>
</dbReference>
<dbReference type="RefSeq" id="WP_345509919.1">
    <property type="nucleotide sequence ID" value="NZ_BAAAXD010000005.1"/>
</dbReference>
<sequence>MKVRHADTVDARVVGYTGSRRRPHNLALVPAGEEGPRLSARIDPALAARIGAALADARILGLAMTADESYTQLDTDLVVEILAGAGRHNTLVVTRIR</sequence>
<accession>A0ABV5R4E3</accession>
<evidence type="ECO:0000313" key="2">
    <source>
        <dbReference type="Proteomes" id="UP001589710"/>
    </source>
</evidence>
<organism evidence="1 2">
    <name type="scientific">Streptomyces yanii</name>
    <dbReference type="NCBI Taxonomy" id="78510"/>
    <lineage>
        <taxon>Bacteria</taxon>
        <taxon>Bacillati</taxon>
        <taxon>Actinomycetota</taxon>
        <taxon>Actinomycetes</taxon>
        <taxon>Kitasatosporales</taxon>
        <taxon>Streptomycetaceae</taxon>
        <taxon>Streptomyces</taxon>
    </lineage>
</organism>
<comment type="caution">
    <text evidence="1">The sequence shown here is derived from an EMBL/GenBank/DDBJ whole genome shotgun (WGS) entry which is preliminary data.</text>
</comment>
<name>A0ABV5R4E3_9ACTN</name>
<evidence type="ECO:0008006" key="3">
    <source>
        <dbReference type="Google" id="ProtNLM"/>
    </source>
</evidence>